<evidence type="ECO:0000313" key="1">
    <source>
        <dbReference type="EMBL" id="KAF5400540.1"/>
    </source>
</evidence>
<organism evidence="1 2">
    <name type="scientific">Paragonimus heterotremus</name>
    <dbReference type="NCBI Taxonomy" id="100268"/>
    <lineage>
        <taxon>Eukaryota</taxon>
        <taxon>Metazoa</taxon>
        <taxon>Spiralia</taxon>
        <taxon>Lophotrochozoa</taxon>
        <taxon>Platyhelminthes</taxon>
        <taxon>Trematoda</taxon>
        <taxon>Digenea</taxon>
        <taxon>Plagiorchiida</taxon>
        <taxon>Troglotremata</taxon>
        <taxon>Troglotrematidae</taxon>
        <taxon>Paragonimus</taxon>
    </lineage>
</organism>
<dbReference type="OrthoDB" id="6283219at2759"/>
<dbReference type="PANTHER" id="PTHR47331">
    <property type="entry name" value="PHD-TYPE DOMAIN-CONTAINING PROTEIN"/>
    <property type="match status" value="1"/>
</dbReference>
<keyword evidence="2" id="KW-1185">Reference proteome</keyword>
<dbReference type="Proteomes" id="UP000748531">
    <property type="component" value="Unassembled WGS sequence"/>
</dbReference>
<reference evidence="1" key="1">
    <citation type="submission" date="2019-05" db="EMBL/GenBank/DDBJ databases">
        <title>Annotation for the trematode Paragonimus heterotremus.</title>
        <authorList>
            <person name="Choi Y.-J."/>
        </authorList>
    </citation>
    <scope>NUCLEOTIDE SEQUENCE</scope>
    <source>
        <strain evidence="1">LC</strain>
    </source>
</reference>
<gene>
    <name evidence="1" type="ORF">PHET_06036</name>
</gene>
<name>A0A8J4WR62_9TREM</name>
<proteinExistence type="predicted"/>
<comment type="caution">
    <text evidence="1">The sequence shown here is derived from an EMBL/GenBank/DDBJ whole genome shotgun (WGS) entry which is preliminary data.</text>
</comment>
<dbReference type="EMBL" id="LUCH01003105">
    <property type="protein sequence ID" value="KAF5400540.1"/>
    <property type="molecule type" value="Genomic_DNA"/>
</dbReference>
<accession>A0A8J4WR62</accession>
<evidence type="ECO:0000313" key="2">
    <source>
        <dbReference type="Proteomes" id="UP000748531"/>
    </source>
</evidence>
<protein>
    <submittedName>
        <fullName evidence="1">Uncharacterized protein</fullName>
    </submittedName>
</protein>
<sequence>MQAENNPLEKRLEPEMTKLCIQKLEERIDLERMKQTSSYCVQIQMDENREVSPSNVQVKQTPLTRTSEVGVRAVERREIQFHGNPKSYWRFTEFQIAVDGGTNSNQARPAYLIQFCYGLAKATIQHCTVLDADRRYALVRNILHKRFGRNHTVARFFTAGLLNRPLLSPKDSTALIYLMQQMRVCGAMPVQLKYGS</sequence>
<dbReference type="AlphaFoldDB" id="A0A8J4WR62"/>